<dbReference type="AlphaFoldDB" id="A0AAV9ADZ3"/>
<evidence type="ECO:0000313" key="1">
    <source>
        <dbReference type="EMBL" id="KAK1262247.1"/>
    </source>
</evidence>
<reference evidence="1" key="1">
    <citation type="journal article" date="2023" name="Nat. Commun.">
        <title>Diploid and tetraploid genomes of Acorus and the evolution of monocots.</title>
        <authorList>
            <person name="Ma L."/>
            <person name="Liu K.W."/>
            <person name="Li Z."/>
            <person name="Hsiao Y.Y."/>
            <person name="Qi Y."/>
            <person name="Fu T."/>
            <person name="Tang G.D."/>
            <person name="Zhang D."/>
            <person name="Sun W.H."/>
            <person name="Liu D.K."/>
            <person name="Li Y."/>
            <person name="Chen G.Z."/>
            <person name="Liu X.D."/>
            <person name="Liao X.Y."/>
            <person name="Jiang Y.T."/>
            <person name="Yu X."/>
            <person name="Hao Y."/>
            <person name="Huang J."/>
            <person name="Zhao X.W."/>
            <person name="Ke S."/>
            <person name="Chen Y.Y."/>
            <person name="Wu W.L."/>
            <person name="Hsu J.L."/>
            <person name="Lin Y.F."/>
            <person name="Huang M.D."/>
            <person name="Li C.Y."/>
            <person name="Huang L."/>
            <person name="Wang Z.W."/>
            <person name="Zhao X."/>
            <person name="Zhong W.Y."/>
            <person name="Peng D.H."/>
            <person name="Ahmad S."/>
            <person name="Lan S."/>
            <person name="Zhang J.S."/>
            <person name="Tsai W.C."/>
            <person name="Van de Peer Y."/>
            <person name="Liu Z.J."/>
        </authorList>
    </citation>
    <scope>NUCLEOTIDE SEQUENCE</scope>
    <source>
        <strain evidence="1">SCP</strain>
    </source>
</reference>
<reference evidence="1" key="2">
    <citation type="submission" date="2023-06" db="EMBL/GenBank/DDBJ databases">
        <authorList>
            <person name="Ma L."/>
            <person name="Liu K.-W."/>
            <person name="Li Z."/>
            <person name="Hsiao Y.-Y."/>
            <person name="Qi Y."/>
            <person name="Fu T."/>
            <person name="Tang G."/>
            <person name="Zhang D."/>
            <person name="Sun W.-H."/>
            <person name="Liu D.-K."/>
            <person name="Li Y."/>
            <person name="Chen G.-Z."/>
            <person name="Liu X.-D."/>
            <person name="Liao X.-Y."/>
            <person name="Jiang Y.-T."/>
            <person name="Yu X."/>
            <person name="Hao Y."/>
            <person name="Huang J."/>
            <person name="Zhao X.-W."/>
            <person name="Ke S."/>
            <person name="Chen Y.-Y."/>
            <person name="Wu W.-L."/>
            <person name="Hsu J.-L."/>
            <person name="Lin Y.-F."/>
            <person name="Huang M.-D."/>
            <person name="Li C.-Y."/>
            <person name="Huang L."/>
            <person name="Wang Z.-W."/>
            <person name="Zhao X."/>
            <person name="Zhong W.-Y."/>
            <person name="Peng D.-H."/>
            <person name="Ahmad S."/>
            <person name="Lan S."/>
            <person name="Zhang J.-S."/>
            <person name="Tsai W.-C."/>
            <person name="Van De Peer Y."/>
            <person name="Liu Z.-J."/>
        </authorList>
    </citation>
    <scope>NUCLEOTIDE SEQUENCE</scope>
    <source>
        <strain evidence="1">SCP</strain>
        <tissue evidence="1">Leaves</tissue>
    </source>
</reference>
<protein>
    <submittedName>
        <fullName evidence="1">Uncharacterized protein</fullName>
    </submittedName>
</protein>
<sequence>MLVHSLSTRAFFFNCNRNLLYRQWCHKKGDWQGKRVHCETAGSRDGSVNGYGNYTCRRFLG</sequence>
<gene>
    <name evidence="1" type="ORF">QJS04_geneDACA000932</name>
</gene>
<comment type="caution">
    <text evidence="1">The sequence shown here is derived from an EMBL/GenBank/DDBJ whole genome shotgun (WGS) entry which is preliminary data.</text>
</comment>
<keyword evidence="2" id="KW-1185">Reference proteome</keyword>
<dbReference type="Proteomes" id="UP001179952">
    <property type="component" value="Unassembled WGS sequence"/>
</dbReference>
<proteinExistence type="predicted"/>
<accession>A0AAV9ADZ3</accession>
<name>A0AAV9ADZ3_ACOGR</name>
<organism evidence="1 2">
    <name type="scientific">Acorus gramineus</name>
    <name type="common">Dwarf sweet flag</name>
    <dbReference type="NCBI Taxonomy" id="55184"/>
    <lineage>
        <taxon>Eukaryota</taxon>
        <taxon>Viridiplantae</taxon>
        <taxon>Streptophyta</taxon>
        <taxon>Embryophyta</taxon>
        <taxon>Tracheophyta</taxon>
        <taxon>Spermatophyta</taxon>
        <taxon>Magnoliopsida</taxon>
        <taxon>Liliopsida</taxon>
        <taxon>Acoraceae</taxon>
        <taxon>Acorus</taxon>
    </lineage>
</organism>
<evidence type="ECO:0000313" key="2">
    <source>
        <dbReference type="Proteomes" id="UP001179952"/>
    </source>
</evidence>
<dbReference type="EMBL" id="JAUJYN010000010">
    <property type="protein sequence ID" value="KAK1262247.1"/>
    <property type="molecule type" value="Genomic_DNA"/>
</dbReference>